<protein>
    <submittedName>
        <fullName evidence="1">Uncharacterized protein</fullName>
    </submittedName>
</protein>
<name>H0FV44_RHIML</name>
<gene>
    <name evidence="1" type="ORF">SM0020_05190</name>
</gene>
<dbReference type="RefSeq" id="WP_003526522.1">
    <property type="nucleotide sequence ID" value="NZ_AGVV01000006.1"/>
</dbReference>
<evidence type="ECO:0000313" key="2">
    <source>
        <dbReference type="Proteomes" id="UP000004038"/>
    </source>
</evidence>
<dbReference type="EMBL" id="AGVV01000006">
    <property type="protein sequence ID" value="EHK79089.1"/>
    <property type="molecule type" value="Genomic_DNA"/>
</dbReference>
<accession>H0FV44</accession>
<dbReference type="Proteomes" id="UP000004038">
    <property type="component" value="Unassembled WGS sequence"/>
</dbReference>
<organism evidence="1 2">
    <name type="scientific">Sinorhizobium meliloti CCNWSX0020</name>
    <dbReference type="NCBI Taxonomy" id="1107881"/>
    <lineage>
        <taxon>Bacteria</taxon>
        <taxon>Pseudomonadati</taxon>
        <taxon>Pseudomonadota</taxon>
        <taxon>Alphaproteobacteria</taxon>
        <taxon>Hyphomicrobiales</taxon>
        <taxon>Rhizobiaceae</taxon>
        <taxon>Sinorhizobium/Ensifer group</taxon>
        <taxon>Sinorhizobium</taxon>
    </lineage>
</organism>
<reference evidence="1 2" key="1">
    <citation type="journal article" date="2012" name="J. Bacteriol.">
        <title>Draft Genome Sequence of Sinorhizobium meliloti CCNWSX0020, a Nitrogen-Fixing Symbiont with Copper Tolerance Capability Isolated from Lead-Zinc Mine Tailings.</title>
        <authorList>
            <person name="Li Z."/>
            <person name="Ma Z."/>
            <person name="Hao X."/>
            <person name="Wei G."/>
        </authorList>
    </citation>
    <scope>NUCLEOTIDE SEQUENCE [LARGE SCALE GENOMIC DNA]</scope>
    <source>
        <strain evidence="1 2">CCNWSX0020</strain>
    </source>
</reference>
<proteinExistence type="predicted"/>
<sequence>MKLRRRGGASGLKPGYFLDGIKYLHAMERVISTPTMFDIFERQGEAA</sequence>
<evidence type="ECO:0000313" key="1">
    <source>
        <dbReference type="EMBL" id="EHK79089.1"/>
    </source>
</evidence>
<dbReference type="PATRIC" id="fig|1107881.3.peg.1044"/>
<dbReference type="AlphaFoldDB" id="H0FV44"/>